<comment type="catalytic activity">
    <reaction evidence="17">
        <text>L-seryl-[protein] + ATP = O-phospho-L-seryl-[protein] + ADP + H(+)</text>
        <dbReference type="Rhea" id="RHEA:17989"/>
        <dbReference type="Rhea" id="RHEA-COMP:9863"/>
        <dbReference type="Rhea" id="RHEA-COMP:11604"/>
        <dbReference type="ChEBI" id="CHEBI:15378"/>
        <dbReference type="ChEBI" id="CHEBI:29999"/>
        <dbReference type="ChEBI" id="CHEBI:30616"/>
        <dbReference type="ChEBI" id="CHEBI:83421"/>
        <dbReference type="ChEBI" id="CHEBI:456216"/>
        <dbReference type="EC" id="2.7.11.1"/>
    </reaction>
</comment>
<evidence type="ECO:0000256" key="14">
    <source>
        <dbReference type="ARBA" id="ARBA00022840"/>
    </source>
</evidence>
<evidence type="ECO:0000256" key="2">
    <source>
        <dbReference type="ARBA" id="ARBA00004496"/>
    </source>
</evidence>
<dbReference type="CDD" id="cd05147">
    <property type="entry name" value="RIO1_euk"/>
    <property type="match status" value="1"/>
</dbReference>
<feature type="compositionally biased region" description="Basic and acidic residues" evidence="19">
    <location>
        <begin position="728"/>
        <end position="772"/>
    </location>
</feature>
<evidence type="ECO:0000256" key="19">
    <source>
        <dbReference type="SAM" id="MobiDB-lite"/>
    </source>
</evidence>
<reference evidence="22 23" key="1">
    <citation type="submission" date="2020-11" db="EMBL/GenBank/DDBJ databases">
        <title>Kefir isolates.</title>
        <authorList>
            <person name="Marcisauskas S."/>
            <person name="Kim Y."/>
            <person name="Blasche S."/>
        </authorList>
    </citation>
    <scope>NUCLEOTIDE SEQUENCE [LARGE SCALE GENOMIC DNA]</scope>
    <source>
        <strain evidence="22 23">KR</strain>
    </source>
</reference>
<protein>
    <recommendedName>
        <fullName evidence="5">Serine/threonine-protein kinase RIO1</fullName>
        <ecNumber evidence="4">2.7.11.1</ecNumber>
    </recommendedName>
    <alternativeName>
        <fullName evidence="18">Serine/threonine-protein kinase rio1</fullName>
    </alternativeName>
</protein>
<comment type="similarity">
    <text evidence="3">Belongs to the protein kinase superfamily. RIO-type Ser/Thr kinase family.</text>
</comment>
<dbReference type="PROSITE" id="PS01245">
    <property type="entry name" value="RIO1"/>
    <property type="match status" value="1"/>
</dbReference>
<evidence type="ECO:0000256" key="20">
    <source>
        <dbReference type="SAM" id="Phobius"/>
    </source>
</evidence>
<dbReference type="InterPro" id="IPR011009">
    <property type="entry name" value="Kinase-like_dom_sf"/>
</dbReference>
<keyword evidence="13" id="KW-0378">Hydrolase</keyword>
<dbReference type="Pfam" id="PF01163">
    <property type="entry name" value="RIO1"/>
    <property type="match status" value="1"/>
</dbReference>
<dbReference type="GO" id="GO:0005524">
    <property type="term" value="F:ATP binding"/>
    <property type="evidence" value="ECO:0007669"/>
    <property type="project" value="UniProtKB-KW"/>
</dbReference>
<keyword evidence="14" id="KW-0067">ATP-binding</keyword>
<evidence type="ECO:0000256" key="3">
    <source>
        <dbReference type="ARBA" id="ARBA00009196"/>
    </source>
</evidence>
<keyword evidence="11" id="KW-0547">Nucleotide-binding</keyword>
<feature type="compositionally biased region" description="Basic residues" evidence="19">
    <location>
        <begin position="773"/>
        <end position="785"/>
    </location>
</feature>
<feature type="compositionally biased region" description="Basic and acidic residues" evidence="19">
    <location>
        <begin position="283"/>
        <end position="293"/>
    </location>
</feature>
<keyword evidence="6" id="KW-0963">Cytoplasm</keyword>
<feature type="domain" description="RIO kinase" evidence="21">
    <location>
        <begin position="333"/>
        <end position="570"/>
    </location>
</feature>
<dbReference type="EC" id="2.7.11.1" evidence="4"/>
<dbReference type="InterPro" id="IPR018934">
    <property type="entry name" value="RIO_dom"/>
</dbReference>
<keyword evidence="10" id="KW-0479">Metal-binding</keyword>
<evidence type="ECO:0000256" key="15">
    <source>
        <dbReference type="ARBA" id="ARBA00022842"/>
    </source>
</evidence>
<feature type="transmembrane region" description="Helical" evidence="20">
    <location>
        <begin position="45"/>
        <end position="64"/>
    </location>
</feature>
<keyword evidence="23" id="KW-1185">Reference proteome</keyword>
<feature type="region of interest" description="Disordered" evidence="19">
    <location>
        <begin position="667"/>
        <end position="785"/>
    </location>
</feature>
<evidence type="ECO:0000256" key="4">
    <source>
        <dbReference type="ARBA" id="ARBA00012513"/>
    </source>
</evidence>
<evidence type="ECO:0000256" key="18">
    <source>
        <dbReference type="ARBA" id="ARBA00068838"/>
    </source>
</evidence>
<dbReference type="InterPro" id="IPR000687">
    <property type="entry name" value="RIO_kinase"/>
</dbReference>
<evidence type="ECO:0000313" key="22">
    <source>
        <dbReference type="EMBL" id="KAG0654437.1"/>
    </source>
</evidence>
<feature type="region of interest" description="Disordered" evidence="19">
    <location>
        <begin position="238"/>
        <end position="293"/>
    </location>
</feature>
<comment type="catalytic activity">
    <reaction evidence="16">
        <text>L-threonyl-[protein] + ATP = O-phospho-L-threonyl-[protein] + ADP + H(+)</text>
        <dbReference type="Rhea" id="RHEA:46608"/>
        <dbReference type="Rhea" id="RHEA-COMP:11060"/>
        <dbReference type="Rhea" id="RHEA-COMP:11605"/>
        <dbReference type="ChEBI" id="CHEBI:15378"/>
        <dbReference type="ChEBI" id="CHEBI:30013"/>
        <dbReference type="ChEBI" id="CHEBI:30616"/>
        <dbReference type="ChEBI" id="CHEBI:61977"/>
        <dbReference type="ChEBI" id="CHEBI:456216"/>
        <dbReference type="EC" id="2.7.11.1"/>
    </reaction>
</comment>
<gene>
    <name evidence="22" type="primary">RIO1</name>
    <name evidence="22" type="ORF">C6P46_001644</name>
</gene>
<proteinExistence type="inferred from homology"/>
<keyword evidence="20" id="KW-0812">Transmembrane</keyword>
<dbReference type="OrthoDB" id="205248at2759"/>
<keyword evidence="15" id="KW-0460">Magnesium</keyword>
<evidence type="ECO:0000256" key="8">
    <source>
        <dbReference type="ARBA" id="ARBA00022527"/>
    </source>
</evidence>
<accession>A0A9P6VUS4</accession>
<keyword evidence="12 22" id="KW-0418">Kinase</keyword>
<keyword evidence="9" id="KW-0808">Transferase</keyword>
<feature type="compositionally biased region" description="Acidic residues" evidence="19">
    <location>
        <begin position="698"/>
        <end position="727"/>
    </location>
</feature>
<dbReference type="GO" id="GO:0046872">
    <property type="term" value="F:metal ion binding"/>
    <property type="evidence" value="ECO:0007669"/>
    <property type="project" value="UniProtKB-KW"/>
</dbReference>
<dbReference type="GO" id="GO:0004674">
    <property type="term" value="F:protein serine/threonine kinase activity"/>
    <property type="evidence" value="ECO:0007669"/>
    <property type="project" value="UniProtKB-KW"/>
</dbReference>
<comment type="cofactor">
    <cofactor evidence="1">
        <name>Mg(2+)</name>
        <dbReference type="ChEBI" id="CHEBI:18420"/>
    </cofactor>
</comment>
<dbReference type="EMBL" id="PUHQ01000149">
    <property type="protein sequence ID" value="KAG0654437.1"/>
    <property type="molecule type" value="Genomic_DNA"/>
</dbReference>
<evidence type="ECO:0000256" key="13">
    <source>
        <dbReference type="ARBA" id="ARBA00022801"/>
    </source>
</evidence>
<evidence type="ECO:0000256" key="10">
    <source>
        <dbReference type="ARBA" id="ARBA00022723"/>
    </source>
</evidence>
<dbReference type="Gene3D" id="3.30.200.20">
    <property type="entry name" value="Phosphorylase Kinase, domain 1"/>
    <property type="match status" value="1"/>
</dbReference>
<dbReference type="FunFam" id="3.30.200.20:FF:000148">
    <property type="entry name" value="Serine/threonine-protein kinase RIO1"/>
    <property type="match status" value="1"/>
</dbReference>
<evidence type="ECO:0000256" key="7">
    <source>
        <dbReference type="ARBA" id="ARBA00022517"/>
    </source>
</evidence>
<keyword evidence="20" id="KW-1133">Transmembrane helix</keyword>
<dbReference type="SUPFAM" id="SSF56112">
    <property type="entry name" value="Protein kinase-like (PK-like)"/>
    <property type="match status" value="1"/>
</dbReference>
<evidence type="ECO:0000256" key="16">
    <source>
        <dbReference type="ARBA" id="ARBA00047899"/>
    </source>
</evidence>
<evidence type="ECO:0000256" key="5">
    <source>
        <dbReference type="ARBA" id="ARBA00016038"/>
    </source>
</evidence>
<dbReference type="GO" id="GO:0042254">
    <property type="term" value="P:ribosome biogenesis"/>
    <property type="evidence" value="ECO:0007669"/>
    <property type="project" value="UniProtKB-KW"/>
</dbReference>
<name>A0A9P6VUS4_RHOMI</name>
<feature type="region of interest" description="Disordered" evidence="19">
    <location>
        <begin position="594"/>
        <end position="623"/>
    </location>
</feature>
<keyword evidence="8" id="KW-0723">Serine/threonine-protein kinase</keyword>
<evidence type="ECO:0000313" key="23">
    <source>
        <dbReference type="Proteomes" id="UP000777482"/>
    </source>
</evidence>
<dbReference type="Gene3D" id="1.10.510.10">
    <property type="entry name" value="Transferase(Phosphotransferase) domain 1"/>
    <property type="match status" value="1"/>
</dbReference>
<evidence type="ECO:0000256" key="17">
    <source>
        <dbReference type="ARBA" id="ARBA00048679"/>
    </source>
</evidence>
<dbReference type="PANTHER" id="PTHR45723">
    <property type="entry name" value="SERINE/THREONINE-PROTEIN KINASE RIO1"/>
    <property type="match status" value="1"/>
</dbReference>
<dbReference type="InterPro" id="IPR051272">
    <property type="entry name" value="RIO-type_Ser/Thr_kinase"/>
</dbReference>
<evidence type="ECO:0000256" key="12">
    <source>
        <dbReference type="ARBA" id="ARBA00022777"/>
    </source>
</evidence>
<dbReference type="GO" id="GO:0016787">
    <property type="term" value="F:hydrolase activity"/>
    <property type="evidence" value="ECO:0007669"/>
    <property type="project" value="UniProtKB-KW"/>
</dbReference>
<organism evidence="22 23">
    <name type="scientific">Rhodotorula mucilaginosa</name>
    <name type="common">Yeast</name>
    <name type="synonym">Rhodotorula rubra</name>
    <dbReference type="NCBI Taxonomy" id="5537"/>
    <lineage>
        <taxon>Eukaryota</taxon>
        <taxon>Fungi</taxon>
        <taxon>Dikarya</taxon>
        <taxon>Basidiomycota</taxon>
        <taxon>Pucciniomycotina</taxon>
        <taxon>Microbotryomycetes</taxon>
        <taxon>Sporidiobolales</taxon>
        <taxon>Sporidiobolaceae</taxon>
        <taxon>Rhodotorula</taxon>
    </lineage>
</organism>
<dbReference type="AlphaFoldDB" id="A0A9P6VUS4"/>
<feature type="compositionally biased region" description="Basic and acidic residues" evidence="19">
    <location>
        <begin position="610"/>
        <end position="620"/>
    </location>
</feature>
<evidence type="ECO:0000256" key="1">
    <source>
        <dbReference type="ARBA" id="ARBA00001946"/>
    </source>
</evidence>
<evidence type="ECO:0000256" key="9">
    <source>
        <dbReference type="ARBA" id="ARBA00022679"/>
    </source>
</evidence>
<keyword evidence="7" id="KW-0690">Ribosome biogenesis</keyword>
<dbReference type="GO" id="GO:0005737">
    <property type="term" value="C:cytoplasm"/>
    <property type="evidence" value="ECO:0007669"/>
    <property type="project" value="UniProtKB-SubCell"/>
</dbReference>
<feature type="region of interest" description="Disordered" evidence="19">
    <location>
        <begin position="162"/>
        <end position="204"/>
    </location>
</feature>
<comment type="caution">
    <text evidence="22">The sequence shown here is derived from an EMBL/GenBank/DDBJ whole genome shotgun (WGS) entry which is preliminary data.</text>
</comment>
<dbReference type="SMART" id="SM00090">
    <property type="entry name" value="RIO"/>
    <property type="match status" value="1"/>
</dbReference>
<evidence type="ECO:0000259" key="21">
    <source>
        <dbReference type="SMART" id="SM00090"/>
    </source>
</evidence>
<feature type="compositionally biased region" description="Basic and acidic residues" evidence="19">
    <location>
        <begin position="686"/>
        <end position="697"/>
    </location>
</feature>
<dbReference type="Proteomes" id="UP000777482">
    <property type="component" value="Unassembled WGS sequence"/>
</dbReference>
<dbReference type="InterPro" id="IPR018935">
    <property type="entry name" value="RIO_kinase_CS"/>
</dbReference>
<evidence type="ECO:0000256" key="11">
    <source>
        <dbReference type="ARBA" id="ARBA00022741"/>
    </source>
</evidence>
<feature type="compositionally biased region" description="Acidic residues" evidence="19">
    <location>
        <begin position="179"/>
        <end position="204"/>
    </location>
</feature>
<evidence type="ECO:0000256" key="6">
    <source>
        <dbReference type="ARBA" id="ARBA00022490"/>
    </source>
</evidence>
<keyword evidence="20" id="KW-0472">Membrane</keyword>
<comment type="subcellular location">
    <subcellularLocation>
        <location evidence="2">Cytoplasm</location>
    </subcellularLocation>
</comment>
<sequence>MRRRSTYTAAGDDAPDGDHAAVLDETEQDAVVSNLLREATQARQLYLLIAVLLNLAATFVPLNAPSPVLAVAVRLSSLCTAARFALTVLDNNKPCDRPSIDAILAVAPAMNLLRTVYSNDGAQVPPCTSPVTLNMQFEDADESGAVAAKTASTQDLASALQAPRPVAGPFLDEQLSDSMPEDDDDDEDEDSDEYYEGQADDDLDSGLHAVMDQDWADAAGDFTKRYNRMKQQVLVVHGSSGGRVSGPETGKSASSARAGGVLPAVNRSRRQPAAASGTADGAKPGEKAPVHGDKVTDQLSLYSRFASRLQLDPLYQSGTATRKGGSEKILVKDKSDRATNEQVLDPRTRLILFKMIGRGVVERIDGCVSTGKEANVYHAISPEGKHIALKIFKTSILVFKDRDRYVTGEFRFKSGYARSNPRKMVRLWAEKELRNLRRMRSAGVRVPEAIEVRENVLVMDFVGQDEWQASPRLKDAEVQPDDLPRLYIEIVVILRAIFHRCRLVHADFSEYNILYHDGHLWVIDVSQSIEHEHPAAFDFLRSDIQNAEDFFARRGVRTLGLRRTFNLVTRDSWVSGRDETDDDVTEEVKRLLAEEEQEAAAPSGRQPDPLAERGGDRSASDEAVFAQSYIPRTLDQVYDVERDVARVLRGEGSDLIYADLTGVASVQKAQQDRSLPAVAEGDDAPEGVRESGPKGEDESSDDTEGSDESSDDTEGSDGSDSDDQEDADGVRRPRGKKFEDKDEKKSACDIQARRQEVKEKAREKRATKMKKGEKARRIKKSSGKR</sequence>